<organism evidence="1 2">
    <name type="scientific">Eumeta variegata</name>
    <name type="common">Bagworm moth</name>
    <name type="synonym">Eumeta japonica</name>
    <dbReference type="NCBI Taxonomy" id="151549"/>
    <lineage>
        <taxon>Eukaryota</taxon>
        <taxon>Metazoa</taxon>
        <taxon>Ecdysozoa</taxon>
        <taxon>Arthropoda</taxon>
        <taxon>Hexapoda</taxon>
        <taxon>Insecta</taxon>
        <taxon>Pterygota</taxon>
        <taxon>Neoptera</taxon>
        <taxon>Endopterygota</taxon>
        <taxon>Lepidoptera</taxon>
        <taxon>Glossata</taxon>
        <taxon>Ditrysia</taxon>
        <taxon>Tineoidea</taxon>
        <taxon>Psychidae</taxon>
        <taxon>Oiketicinae</taxon>
        <taxon>Eumeta</taxon>
    </lineage>
</organism>
<dbReference type="EMBL" id="BGZK01002641">
    <property type="protein sequence ID" value="GBP95506.1"/>
    <property type="molecule type" value="Genomic_DNA"/>
</dbReference>
<keyword evidence="2" id="KW-1185">Reference proteome</keyword>
<comment type="caution">
    <text evidence="1">The sequence shown here is derived from an EMBL/GenBank/DDBJ whole genome shotgun (WGS) entry which is preliminary data.</text>
</comment>
<gene>
    <name evidence="1" type="ORF">EVAR_100169_1</name>
</gene>
<sequence>MFELKPRNMEPVRAPGRVQYLNDLDPFMEYSVWGAPQDRVPHLDHPAAVLPDSGCPQAPSATQVVLFPFVTKRVRRIQHQQPPSSSVSLQTQQPLIQSCWFSAALYPLTLKRDD</sequence>
<accession>A0A4C2A483</accession>
<evidence type="ECO:0000313" key="2">
    <source>
        <dbReference type="Proteomes" id="UP000299102"/>
    </source>
</evidence>
<dbReference type="AlphaFoldDB" id="A0A4C2A483"/>
<name>A0A4C2A483_EUMVA</name>
<protein>
    <submittedName>
        <fullName evidence="1">Uncharacterized protein</fullName>
    </submittedName>
</protein>
<feature type="non-terminal residue" evidence="1">
    <location>
        <position position="114"/>
    </location>
</feature>
<dbReference type="Proteomes" id="UP000299102">
    <property type="component" value="Unassembled WGS sequence"/>
</dbReference>
<proteinExistence type="predicted"/>
<reference evidence="1 2" key="1">
    <citation type="journal article" date="2019" name="Commun. Biol.">
        <title>The bagworm genome reveals a unique fibroin gene that provides high tensile strength.</title>
        <authorList>
            <person name="Kono N."/>
            <person name="Nakamura H."/>
            <person name="Ohtoshi R."/>
            <person name="Tomita M."/>
            <person name="Numata K."/>
            <person name="Arakawa K."/>
        </authorList>
    </citation>
    <scope>NUCLEOTIDE SEQUENCE [LARGE SCALE GENOMIC DNA]</scope>
</reference>
<evidence type="ECO:0000313" key="1">
    <source>
        <dbReference type="EMBL" id="GBP95506.1"/>
    </source>
</evidence>